<evidence type="ECO:0000313" key="2">
    <source>
        <dbReference type="EMBL" id="GAH16140.1"/>
    </source>
</evidence>
<sequence length="50" mass="5894">MEATHGERFATREEMRQTVFEYIEVDYNRARRHSANGYISPEAFEAKEVA</sequence>
<feature type="domain" description="Integrase catalytic" evidence="1">
    <location>
        <begin position="2"/>
        <end position="47"/>
    </location>
</feature>
<protein>
    <recommendedName>
        <fullName evidence="1">Integrase catalytic domain-containing protein</fullName>
    </recommendedName>
</protein>
<dbReference type="PANTHER" id="PTHR46889:SF4">
    <property type="entry name" value="TRANSPOSASE INSO FOR INSERTION SEQUENCE ELEMENT IS911B-RELATED"/>
    <property type="match status" value="1"/>
</dbReference>
<dbReference type="AlphaFoldDB" id="X1E6Y0"/>
<proteinExistence type="predicted"/>
<evidence type="ECO:0000259" key="1">
    <source>
        <dbReference type="Pfam" id="PF13333"/>
    </source>
</evidence>
<gene>
    <name evidence="2" type="ORF">S01H4_56774</name>
</gene>
<dbReference type="InterPro" id="IPR050900">
    <property type="entry name" value="Transposase_IS3/IS150/IS904"/>
</dbReference>
<accession>X1E6Y0</accession>
<reference evidence="2" key="1">
    <citation type="journal article" date="2014" name="Front. Microbiol.">
        <title>High frequency of phylogenetically diverse reductive dehalogenase-homologous genes in deep subseafloor sedimentary metagenomes.</title>
        <authorList>
            <person name="Kawai M."/>
            <person name="Futagami T."/>
            <person name="Toyoda A."/>
            <person name="Takaki Y."/>
            <person name="Nishi S."/>
            <person name="Hori S."/>
            <person name="Arai W."/>
            <person name="Tsubouchi T."/>
            <person name="Morono Y."/>
            <person name="Uchiyama I."/>
            <person name="Ito T."/>
            <person name="Fujiyama A."/>
            <person name="Inagaki F."/>
            <person name="Takami H."/>
        </authorList>
    </citation>
    <scope>NUCLEOTIDE SEQUENCE</scope>
    <source>
        <strain evidence="2">Expedition CK06-06</strain>
    </source>
</reference>
<comment type="caution">
    <text evidence="2">The sequence shown here is derived from an EMBL/GenBank/DDBJ whole genome shotgun (WGS) entry which is preliminary data.</text>
</comment>
<dbReference type="GO" id="GO:0015074">
    <property type="term" value="P:DNA integration"/>
    <property type="evidence" value="ECO:0007669"/>
    <property type="project" value="InterPro"/>
</dbReference>
<dbReference type="PANTHER" id="PTHR46889">
    <property type="entry name" value="TRANSPOSASE INSF FOR INSERTION SEQUENCE IS3B-RELATED"/>
    <property type="match status" value="1"/>
</dbReference>
<dbReference type="EMBL" id="BART01032940">
    <property type="protein sequence ID" value="GAH16140.1"/>
    <property type="molecule type" value="Genomic_DNA"/>
</dbReference>
<dbReference type="InterPro" id="IPR001584">
    <property type="entry name" value="Integrase_cat-core"/>
</dbReference>
<name>X1E6Y0_9ZZZZ</name>
<dbReference type="Pfam" id="PF13333">
    <property type="entry name" value="rve_2"/>
    <property type="match status" value="1"/>
</dbReference>
<organism evidence="2">
    <name type="scientific">marine sediment metagenome</name>
    <dbReference type="NCBI Taxonomy" id="412755"/>
    <lineage>
        <taxon>unclassified sequences</taxon>
        <taxon>metagenomes</taxon>
        <taxon>ecological metagenomes</taxon>
    </lineage>
</organism>